<dbReference type="AlphaFoldDB" id="A0AA88DCX8"/>
<dbReference type="Proteomes" id="UP001187192">
    <property type="component" value="Unassembled WGS sequence"/>
</dbReference>
<proteinExistence type="predicted"/>
<comment type="caution">
    <text evidence="1">The sequence shown here is derived from an EMBL/GenBank/DDBJ whole genome shotgun (WGS) entry which is preliminary data.</text>
</comment>
<reference evidence="1" key="1">
    <citation type="submission" date="2023-07" db="EMBL/GenBank/DDBJ databases">
        <title>draft genome sequence of fig (Ficus carica).</title>
        <authorList>
            <person name="Takahashi T."/>
            <person name="Nishimura K."/>
        </authorList>
    </citation>
    <scope>NUCLEOTIDE SEQUENCE</scope>
</reference>
<gene>
    <name evidence="1" type="ORF">TIFTF001_041996</name>
</gene>
<name>A0AA88DCX8_FICCA</name>
<evidence type="ECO:0008006" key="3">
    <source>
        <dbReference type="Google" id="ProtNLM"/>
    </source>
</evidence>
<sequence length="106" mass="12031">MDEDRDAAFAFYGMQPLIFDGTRQTVSLAGWLYDMETIFRICHIEARLQVLLASRCLAGDARLWWLTQGESAIQGGSWADFCALIIAQYGPLHDEEANMPYRDPNI</sequence>
<evidence type="ECO:0000313" key="1">
    <source>
        <dbReference type="EMBL" id="GMN34059.1"/>
    </source>
</evidence>
<keyword evidence="2" id="KW-1185">Reference proteome</keyword>
<accession>A0AA88DCX8</accession>
<organism evidence="1 2">
    <name type="scientific">Ficus carica</name>
    <name type="common">Common fig</name>
    <dbReference type="NCBI Taxonomy" id="3494"/>
    <lineage>
        <taxon>Eukaryota</taxon>
        <taxon>Viridiplantae</taxon>
        <taxon>Streptophyta</taxon>
        <taxon>Embryophyta</taxon>
        <taxon>Tracheophyta</taxon>
        <taxon>Spermatophyta</taxon>
        <taxon>Magnoliopsida</taxon>
        <taxon>eudicotyledons</taxon>
        <taxon>Gunneridae</taxon>
        <taxon>Pentapetalae</taxon>
        <taxon>rosids</taxon>
        <taxon>fabids</taxon>
        <taxon>Rosales</taxon>
        <taxon>Moraceae</taxon>
        <taxon>Ficeae</taxon>
        <taxon>Ficus</taxon>
    </lineage>
</organism>
<evidence type="ECO:0000313" key="2">
    <source>
        <dbReference type="Proteomes" id="UP001187192"/>
    </source>
</evidence>
<dbReference type="EMBL" id="BTGU01002104">
    <property type="protein sequence ID" value="GMN34059.1"/>
    <property type="molecule type" value="Genomic_DNA"/>
</dbReference>
<protein>
    <recommendedName>
        <fullName evidence="3">Retrotransposon gag domain-containing protein</fullName>
    </recommendedName>
</protein>